<keyword evidence="20" id="KW-1185">Reference proteome</keyword>
<comment type="catalytic activity">
    <reaction evidence="1 17">
        <text>2 a phenolic donor + H2O2 = 2 a phenolic radical donor + 2 H2O</text>
        <dbReference type="Rhea" id="RHEA:56136"/>
        <dbReference type="ChEBI" id="CHEBI:15377"/>
        <dbReference type="ChEBI" id="CHEBI:16240"/>
        <dbReference type="ChEBI" id="CHEBI:139520"/>
        <dbReference type="ChEBI" id="CHEBI:139521"/>
        <dbReference type="EC" id="1.11.1.7"/>
    </reaction>
</comment>
<dbReference type="InterPro" id="IPR002016">
    <property type="entry name" value="Haem_peroxidase"/>
</dbReference>
<dbReference type="PROSITE" id="PS00435">
    <property type="entry name" value="PEROXIDASE_1"/>
    <property type="match status" value="1"/>
</dbReference>
<evidence type="ECO:0000256" key="6">
    <source>
        <dbReference type="ARBA" id="ARBA00022723"/>
    </source>
</evidence>
<dbReference type="InterPro" id="IPR019794">
    <property type="entry name" value="Peroxidases_AS"/>
</dbReference>
<evidence type="ECO:0000256" key="10">
    <source>
        <dbReference type="ARBA" id="ARBA00023157"/>
    </source>
</evidence>
<dbReference type="Gene3D" id="1.10.420.10">
    <property type="entry name" value="Peroxidase, domain 2"/>
    <property type="match status" value="1"/>
</dbReference>
<dbReference type="InterPro" id="IPR033905">
    <property type="entry name" value="Secretory_peroxidase"/>
</dbReference>
<evidence type="ECO:0000256" key="7">
    <source>
        <dbReference type="ARBA" id="ARBA00022837"/>
    </source>
</evidence>
<dbReference type="Pfam" id="PF00141">
    <property type="entry name" value="peroxidase"/>
    <property type="match status" value="1"/>
</dbReference>
<organism evidence="19 20">
    <name type="scientific">Salvia divinorum</name>
    <name type="common">Maria pastora</name>
    <name type="synonym">Diviner's sage</name>
    <dbReference type="NCBI Taxonomy" id="28513"/>
    <lineage>
        <taxon>Eukaryota</taxon>
        <taxon>Viridiplantae</taxon>
        <taxon>Streptophyta</taxon>
        <taxon>Embryophyta</taxon>
        <taxon>Tracheophyta</taxon>
        <taxon>Spermatophyta</taxon>
        <taxon>Magnoliopsida</taxon>
        <taxon>eudicotyledons</taxon>
        <taxon>Gunneridae</taxon>
        <taxon>Pentapetalae</taxon>
        <taxon>asterids</taxon>
        <taxon>lamiids</taxon>
        <taxon>Lamiales</taxon>
        <taxon>Lamiaceae</taxon>
        <taxon>Nepetoideae</taxon>
        <taxon>Mentheae</taxon>
        <taxon>Salviinae</taxon>
        <taxon>Salvia</taxon>
        <taxon>Salvia subgen. Calosphace</taxon>
    </lineage>
</organism>
<feature type="disulfide bond" evidence="16">
    <location>
        <begin position="119"/>
        <end position="313"/>
    </location>
</feature>
<comment type="function">
    <text evidence="17">Removal of H(2)O(2), oxidation of toxic reductants, biosynthesis and degradation of lignin, suberization, auxin catabolism, response to environmental stresses such as wounding, pathogen attack and oxidative stress.</text>
</comment>
<dbReference type="FunFam" id="1.10.520.10:FF:000009">
    <property type="entry name" value="Peroxidase"/>
    <property type="match status" value="1"/>
</dbReference>
<evidence type="ECO:0000256" key="2">
    <source>
        <dbReference type="ARBA" id="ARBA00006873"/>
    </source>
</evidence>
<sequence>MKISSNHYYYFATVLAILLIVPSDAQLSPTFYDSTCPDALSTIRTSIRQAVTDEQRMAASLVRLHFHDCFVQGCDASILLDDTTGERVALQNNNSVRGFEVVEAAKQAVEAICPGVVSCADVLAVAARDATVAVGGPSWTVSLGRRDSPAAASRELAENDLPRFTDSLQTLISKFANKNLTERDMVALSGSHTIGQARCVTFRDRIYGNDSIDPDFAITRRRNCPQSGGDGNLAPLDEVTPNDFDNNYFRNLPQMRGLLESDQVLFSGGSSDSIVQEYITNSDSFSSDFAAAMIKMGDIEPLTGGSGLIRRTCGSNLPIIDSSTYQNSLFSKFE</sequence>
<feature type="domain" description="Plant heme peroxidase family profile" evidence="18">
    <location>
        <begin position="26"/>
        <end position="317"/>
    </location>
</feature>
<comment type="similarity">
    <text evidence="2">Belongs to the peroxidase family. Ascorbate peroxidase subfamily.</text>
</comment>
<name>A0ABD1G6M3_SALDI</name>
<dbReference type="EC" id="1.11.1.7" evidence="3 17"/>
<feature type="binding site" evidence="14">
    <location>
        <position position="75"/>
    </location>
    <ligand>
        <name>Ca(2+)</name>
        <dbReference type="ChEBI" id="CHEBI:29108"/>
        <label>1</label>
    </ligand>
</feature>
<feature type="disulfide bond" evidence="16">
    <location>
        <begin position="199"/>
        <end position="224"/>
    </location>
</feature>
<keyword evidence="8 17" id="KW-0560">Oxidoreductase</keyword>
<evidence type="ECO:0000256" key="12">
    <source>
        <dbReference type="PIRSR" id="PIRSR600823-1"/>
    </source>
</evidence>
<evidence type="ECO:0000313" key="20">
    <source>
        <dbReference type="Proteomes" id="UP001567538"/>
    </source>
</evidence>
<dbReference type="GO" id="GO:0046872">
    <property type="term" value="F:metal ion binding"/>
    <property type="evidence" value="ECO:0007669"/>
    <property type="project" value="UniProtKB-UniRule"/>
</dbReference>
<evidence type="ECO:0000256" key="16">
    <source>
        <dbReference type="PIRSR" id="PIRSR600823-5"/>
    </source>
</evidence>
<evidence type="ECO:0000256" key="4">
    <source>
        <dbReference type="ARBA" id="ARBA00022559"/>
    </source>
</evidence>
<feature type="chain" id="PRO_5044528485" description="Peroxidase" evidence="17">
    <location>
        <begin position="26"/>
        <end position="334"/>
    </location>
</feature>
<feature type="binding site" evidence="14">
    <location>
        <position position="77"/>
    </location>
    <ligand>
        <name>Ca(2+)</name>
        <dbReference type="ChEBI" id="CHEBI:29108"/>
        <label>1</label>
    </ligand>
</feature>
<feature type="binding site" evidence="14">
    <location>
        <position position="193"/>
    </location>
    <ligand>
        <name>Ca(2+)</name>
        <dbReference type="ChEBI" id="CHEBI:29108"/>
        <label>2</label>
    </ligand>
</feature>
<dbReference type="PANTHER" id="PTHR31388:SF215">
    <property type="entry name" value="PEROXIDASE"/>
    <property type="match status" value="1"/>
</dbReference>
<feature type="active site" description="Proton acceptor" evidence="12">
    <location>
        <position position="67"/>
    </location>
</feature>
<feature type="binding site" evidence="14">
    <location>
        <position position="240"/>
    </location>
    <ligand>
        <name>Ca(2+)</name>
        <dbReference type="ChEBI" id="CHEBI:29108"/>
        <label>2</label>
    </ligand>
</feature>
<dbReference type="EMBL" id="JBEAFC010000009">
    <property type="protein sequence ID" value="KAL1539767.1"/>
    <property type="molecule type" value="Genomic_DNA"/>
</dbReference>
<dbReference type="InterPro" id="IPR010255">
    <property type="entry name" value="Haem_peroxidase_sf"/>
</dbReference>
<keyword evidence="17" id="KW-0376">Hydrogen peroxide</keyword>
<keyword evidence="11" id="KW-0325">Glycoprotein</keyword>
<dbReference type="PROSITE" id="PS50873">
    <property type="entry name" value="PEROXIDASE_4"/>
    <property type="match status" value="1"/>
</dbReference>
<evidence type="ECO:0000256" key="8">
    <source>
        <dbReference type="ARBA" id="ARBA00023002"/>
    </source>
</evidence>
<dbReference type="GO" id="GO:0006979">
    <property type="term" value="P:response to oxidative stress"/>
    <property type="evidence" value="ECO:0007669"/>
    <property type="project" value="UniProtKB-UniRule"/>
</dbReference>
<protein>
    <recommendedName>
        <fullName evidence="3 17">Peroxidase</fullName>
        <ecNumber evidence="3 17">1.11.1.7</ecNumber>
    </recommendedName>
</protein>
<feature type="binding site" evidence="14">
    <location>
        <position position="86"/>
    </location>
    <ligand>
        <name>Ca(2+)</name>
        <dbReference type="ChEBI" id="CHEBI:29108"/>
        <label>1</label>
    </ligand>
</feature>
<keyword evidence="17" id="KW-0732">Signal</keyword>
<dbReference type="PANTHER" id="PTHR31388">
    <property type="entry name" value="PEROXIDASE 72-RELATED"/>
    <property type="match status" value="1"/>
</dbReference>
<evidence type="ECO:0000256" key="1">
    <source>
        <dbReference type="ARBA" id="ARBA00000189"/>
    </source>
</evidence>
<feature type="site" description="Transition state stabilizer" evidence="15">
    <location>
        <position position="63"/>
    </location>
</feature>
<feature type="binding site" evidence="14">
    <location>
        <position position="73"/>
    </location>
    <ligand>
        <name>Ca(2+)</name>
        <dbReference type="ChEBI" id="CHEBI:29108"/>
        <label>1</label>
    </ligand>
</feature>
<dbReference type="CDD" id="cd00693">
    <property type="entry name" value="secretory_peroxidase"/>
    <property type="match status" value="1"/>
</dbReference>
<keyword evidence="5 17" id="KW-0349">Heme</keyword>
<feature type="signal peptide" evidence="17">
    <location>
        <begin position="1"/>
        <end position="25"/>
    </location>
</feature>
<accession>A0ABD1G6M3</accession>
<comment type="cofactor">
    <cofactor evidence="14 17">
        <name>Ca(2+)</name>
        <dbReference type="ChEBI" id="CHEBI:29108"/>
    </cofactor>
    <text evidence="14 17">Binds 2 calcium ions per subunit.</text>
</comment>
<dbReference type="FunFam" id="1.10.420.10:FF:000001">
    <property type="entry name" value="Peroxidase"/>
    <property type="match status" value="1"/>
</dbReference>
<feature type="binding site" evidence="13">
    <location>
        <position position="162"/>
    </location>
    <ligand>
        <name>substrate</name>
    </ligand>
</feature>
<keyword evidence="9 14" id="KW-0408">Iron</keyword>
<keyword evidence="17" id="KW-0964">Secreted</keyword>
<evidence type="ECO:0000313" key="19">
    <source>
        <dbReference type="EMBL" id="KAL1539767.1"/>
    </source>
</evidence>
<comment type="subcellular location">
    <subcellularLocation>
        <location evidence="17">Secreted</location>
    </subcellularLocation>
</comment>
<dbReference type="Gene3D" id="1.10.520.10">
    <property type="match status" value="1"/>
</dbReference>
<dbReference type="GO" id="GO:0140825">
    <property type="term" value="F:lactoperoxidase activity"/>
    <property type="evidence" value="ECO:0007669"/>
    <property type="project" value="UniProtKB-EC"/>
</dbReference>
<keyword evidence="10 16" id="KW-1015">Disulfide bond</keyword>
<feature type="binding site" evidence="14">
    <location>
        <position position="71"/>
    </location>
    <ligand>
        <name>Ca(2+)</name>
        <dbReference type="ChEBI" id="CHEBI:29108"/>
        <label>1</label>
    </ligand>
</feature>
<keyword evidence="6 14" id="KW-0479">Metal-binding</keyword>
<feature type="binding site" description="axial binding residue" evidence="14">
    <location>
        <position position="192"/>
    </location>
    <ligand>
        <name>heme b</name>
        <dbReference type="ChEBI" id="CHEBI:60344"/>
    </ligand>
    <ligandPart>
        <name>Fe</name>
        <dbReference type="ChEBI" id="CHEBI:18248"/>
    </ligandPart>
</feature>
<evidence type="ECO:0000256" key="5">
    <source>
        <dbReference type="ARBA" id="ARBA00022617"/>
    </source>
</evidence>
<dbReference type="AlphaFoldDB" id="A0ABD1G6M3"/>
<feature type="binding site" evidence="14">
    <location>
        <position position="237"/>
    </location>
    <ligand>
        <name>Ca(2+)</name>
        <dbReference type="ChEBI" id="CHEBI:29108"/>
        <label>2</label>
    </ligand>
</feature>
<feature type="disulfide bond" evidence="16">
    <location>
        <begin position="69"/>
        <end position="74"/>
    </location>
</feature>
<dbReference type="Proteomes" id="UP001567538">
    <property type="component" value="Unassembled WGS sequence"/>
</dbReference>
<comment type="similarity">
    <text evidence="17">Belongs to the peroxidase family. Classical plant (class III) peroxidase subfamily.</text>
</comment>
<dbReference type="PRINTS" id="PR00458">
    <property type="entry name" value="PEROXIDASE"/>
</dbReference>
<dbReference type="InterPro" id="IPR000823">
    <property type="entry name" value="Peroxidase_pln"/>
</dbReference>
<evidence type="ECO:0000256" key="15">
    <source>
        <dbReference type="PIRSR" id="PIRSR600823-4"/>
    </source>
</evidence>
<dbReference type="InterPro" id="IPR019793">
    <property type="entry name" value="Peroxidases_heam-ligand_BS"/>
</dbReference>
<evidence type="ECO:0000259" key="18">
    <source>
        <dbReference type="PROSITE" id="PS50873"/>
    </source>
</evidence>
<evidence type="ECO:0000256" key="11">
    <source>
        <dbReference type="ARBA" id="ARBA00023180"/>
    </source>
</evidence>
<gene>
    <name evidence="19" type="ORF">AAHA92_24210</name>
</gene>
<evidence type="ECO:0000256" key="9">
    <source>
        <dbReference type="ARBA" id="ARBA00023004"/>
    </source>
</evidence>
<evidence type="ECO:0000256" key="13">
    <source>
        <dbReference type="PIRSR" id="PIRSR600823-2"/>
    </source>
</evidence>
<dbReference type="PRINTS" id="PR00461">
    <property type="entry name" value="PLPEROXIDASE"/>
</dbReference>
<proteinExistence type="inferred from homology"/>
<dbReference type="GO" id="GO:0005576">
    <property type="term" value="C:extracellular region"/>
    <property type="evidence" value="ECO:0007669"/>
    <property type="project" value="UniProtKB-SubCell"/>
</dbReference>
<feature type="binding site" evidence="14">
    <location>
        <position position="245"/>
    </location>
    <ligand>
        <name>Ca(2+)</name>
        <dbReference type="ChEBI" id="CHEBI:29108"/>
        <label>2</label>
    </ligand>
</feature>
<dbReference type="GO" id="GO:0020037">
    <property type="term" value="F:heme binding"/>
    <property type="evidence" value="ECO:0007669"/>
    <property type="project" value="UniProtKB-UniRule"/>
</dbReference>
<evidence type="ECO:0000256" key="3">
    <source>
        <dbReference type="ARBA" id="ARBA00012313"/>
    </source>
</evidence>
<feature type="disulfide bond" evidence="16">
    <location>
        <begin position="36"/>
        <end position="113"/>
    </location>
</feature>
<dbReference type="GO" id="GO:0042744">
    <property type="term" value="P:hydrogen peroxide catabolic process"/>
    <property type="evidence" value="ECO:0007669"/>
    <property type="project" value="UniProtKB-KW"/>
</dbReference>
<keyword evidence="4 17" id="KW-0575">Peroxidase</keyword>
<comment type="caution">
    <text evidence="19">The sequence shown here is derived from an EMBL/GenBank/DDBJ whole genome shotgun (WGS) entry which is preliminary data.</text>
</comment>
<evidence type="ECO:0000256" key="14">
    <source>
        <dbReference type="PIRSR" id="PIRSR600823-3"/>
    </source>
</evidence>
<dbReference type="PROSITE" id="PS00436">
    <property type="entry name" value="PEROXIDASE_2"/>
    <property type="match status" value="1"/>
</dbReference>
<dbReference type="SUPFAM" id="SSF48113">
    <property type="entry name" value="Heme-dependent peroxidases"/>
    <property type="match status" value="1"/>
</dbReference>
<comment type="cofactor">
    <cofactor evidence="14 17">
        <name>heme b</name>
        <dbReference type="ChEBI" id="CHEBI:60344"/>
    </cofactor>
    <text evidence="14 17">Binds 1 heme b (iron(II)-protoporphyrin IX) group per subunit.</text>
</comment>
<keyword evidence="7 14" id="KW-0106">Calcium</keyword>
<reference evidence="19 20" key="1">
    <citation type="submission" date="2024-06" db="EMBL/GenBank/DDBJ databases">
        <title>A chromosome level genome sequence of Diviner's sage (Salvia divinorum).</title>
        <authorList>
            <person name="Ford S.A."/>
            <person name="Ro D.-K."/>
            <person name="Ness R.W."/>
            <person name="Phillips M.A."/>
        </authorList>
    </citation>
    <scope>NUCLEOTIDE SEQUENCE [LARGE SCALE GENOMIC DNA]</scope>
    <source>
        <strain evidence="19">SAF-2024a</strain>
        <tissue evidence="19">Leaf</tissue>
    </source>
</reference>
<evidence type="ECO:0000256" key="17">
    <source>
        <dbReference type="RuleBase" id="RU362060"/>
    </source>
</evidence>
<feature type="binding site" evidence="14">
    <location>
        <position position="68"/>
    </location>
    <ligand>
        <name>Ca(2+)</name>
        <dbReference type="ChEBI" id="CHEBI:29108"/>
        <label>1</label>
    </ligand>
</feature>